<dbReference type="EMBL" id="LODT01000013">
    <property type="protein sequence ID" value="KYR00711.1"/>
    <property type="molecule type" value="Genomic_DNA"/>
</dbReference>
<evidence type="ECO:0000256" key="1">
    <source>
        <dbReference type="SAM" id="MobiDB-lite"/>
    </source>
</evidence>
<sequence length="338" mass="38841">MSILGGLAAYDSDSDEDNIQEEKPSLDTQSSLIVNANKRKLEETLDSNDQDEDEDEEDRILKKYAVDLKPTITSTITNTSSSTSPINSLFSMLPAPKSNNQTTEKKEPVQTTSDIKLQQKVTVKENTDIRAEVQKKVDPSVNVEKFEKIINNSMVPGGLRKNLMKKLDTKKKPLSEKKEIVTPIQPKEKVEEEVEESYDIQPPTQMKNEEEEEESYDIQLPTEDEDNDEEEEINIQAQVSEHENIYRENQSLQRYLHKTSGNIVQVNQSQLMENNPERLQQLRQVQSSNKTQARVSSTLRHKHQLTAMLADYKQNKGDIEQKKIDMANRRAQNQFTKY</sequence>
<reference evidence="2 3" key="1">
    <citation type="submission" date="2015-12" db="EMBL/GenBank/DDBJ databases">
        <title>Dictyostelia acquired genes for synthesis and detection of signals that induce cell-type specialization by lateral gene transfer from prokaryotes.</title>
        <authorList>
            <person name="Gloeckner G."/>
            <person name="Schaap P."/>
        </authorList>
    </citation>
    <scope>NUCLEOTIDE SEQUENCE [LARGE SCALE GENOMIC DNA]</scope>
    <source>
        <strain evidence="2 3">TK</strain>
    </source>
</reference>
<accession>A0A152A3T6</accession>
<feature type="compositionally biased region" description="Low complexity" evidence="1">
    <location>
        <begin position="75"/>
        <end position="88"/>
    </location>
</feature>
<feature type="region of interest" description="Disordered" evidence="1">
    <location>
        <begin position="75"/>
        <end position="113"/>
    </location>
</feature>
<gene>
    <name evidence="2" type="ORF">DLAC_02751</name>
</gene>
<feature type="compositionally biased region" description="Acidic residues" evidence="1">
    <location>
        <begin position="44"/>
        <end position="57"/>
    </location>
</feature>
<protein>
    <submittedName>
        <fullName evidence="2">Uncharacterized protein</fullName>
    </submittedName>
</protein>
<feature type="region of interest" description="Disordered" evidence="1">
    <location>
        <begin position="1"/>
        <end position="57"/>
    </location>
</feature>
<evidence type="ECO:0000313" key="3">
    <source>
        <dbReference type="Proteomes" id="UP000076078"/>
    </source>
</evidence>
<name>A0A152A3T6_TIELA</name>
<evidence type="ECO:0000313" key="2">
    <source>
        <dbReference type="EMBL" id="KYR00711.1"/>
    </source>
</evidence>
<dbReference type="Proteomes" id="UP000076078">
    <property type="component" value="Unassembled WGS sequence"/>
</dbReference>
<keyword evidence="3" id="KW-1185">Reference proteome</keyword>
<dbReference type="InParanoid" id="A0A152A3T6"/>
<dbReference type="AlphaFoldDB" id="A0A152A3T6"/>
<comment type="caution">
    <text evidence="2">The sequence shown here is derived from an EMBL/GenBank/DDBJ whole genome shotgun (WGS) entry which is preliminary data.</text>
</comment>
<proteinExistence type="predicted"/>
<feature type="region of interest" description="Disordered" evidence="1">
    <location>
        <begin position="182"/>
        <end position="214"/>
    </location>
</feature>
<organism evidence="2 3">
    <name type="scientific">Tieghemostelium lacteum</name>
    <name type="common">Slime mold</name>
    <name type="synonym">Dictyostelium lacteum</name>
    <dbReference type="NCBI Taxonomy" id="361077"/>
    <lineage>
        <taxon>Eukaryota</taxon>
        <taxon>Amoebozoa</taxon>
        <taxon>Evosea</taxon>
        <taxon>Eumycetozoa</taxon>
        <taxon>Dictyostelia</taxon>
        <taxon>Dictyosteliales</taxon>
        <taxon>Raperosteliaceae</taxon>
        <taxon>Tieghemostelium</taxon>
    </lineage>
</organism>